<accession>A0A1I6LYD4</accession>
<evidence type="ECO:0000313" key="3">
    <source>
        <dbReference type="EMBL" id="SFS08415.1"/>
    </source>
</evidence>
<dbReference type="RefSeq" id="WP_089817918.1">
    <property type="nucleotide sequence ID" value="NZ_FOZK01000003.1"/>
</dbReference>
<dbReference type="STRING" id="767519.SAMN05216559_3423"/>
<feature type="compositionally biased region" description="Acidic residues" evidence="1">
    <location>
        <begin position="306"/>
        <end position="318"/>
    </location>
</feature>
<gene>
    <name evidence="3" type="ORF">SAMN05216559_3423</name>
</gene>
<dbReference type="InterPro" id="IPR055693">
    <property type="entry name" value="DUF7269"/>
</dbReference>
<dbReference type="AlphaFoldDB" id="A0A1I6LYD4"/>
<keyword evidence="2" id="KW-0472">Membrane</keyword>
<reference evidence="3 4" key="1">
    <citation type="submission" date="2016-10" db="EMBL/GenBank/DDBJ databases">
        <authorList>
            <person name="de Groot N.N."/>
        </authorList>
    </citation>
    <scope>NUCLEOTIDE SEQUENCE [LARGE SCALE GENOMIC DNA]</scope>
    <source>
        <strain evidence="3 4">CGMCC 1.10457</strain>
    </source>
</reference>
<dbReference type="EMBL" id="FOZK01000003">
    <property type="protein sequence ID" value="SFS08415.1"/>
    <property type="molecule type" value="Genomic_DNA"/>
</dbReference>
<dbReference type="Pfam" id="PF23933">
    <property type="entry name" value="DUF7269"/>
    <property type="match status" value="1"/>
</dbReference>
<sequence>MRAALAAVFGVATIVGAVVALLASSGTVSDSALLLSMAVLVGVVGVIGALVKVAGSESDGGVAAAPWEESGVLVERAPERSPAASDLSGEALADVVAAAGEAARDDGTVAAGVDVVRPHLREALLGVFVQGGTDRSTAEALLARGDWTDDATAAAVLDDAVDHPGWSVLQRFEAWLFPEQVLREEVRRAMQAIATVADRELPTVPGQHAPRTVPVLAPTLEDLRRGADGHLQRAVEPLGGRTHGDVDGGRAAHHTGSTTDEPAGGGLSQSQQDDPAAGEPRRRSATDSLADIRVGSQRDGTAADDVVADEAVDEDQEGEGVSRR</sequence>
<keyword evidence="2" id="KW-0812">Transmembrane</keyword>
<feature type="region of interest" description="Disordered" evidence="1">
    <location>
        <begin position="233"/>
        <end position="324"/>
    </location>
</feature>
<dbReference type="OrthoDB" id="307812at2157"/>
<organism evidence="3 4">
    <name type="scientific">Halomicrobium zhouii</name>
    <dbReference type="NCBI Taxonomy" id="767519"/>
    <lineage>
        <taxon>Archaea</taxon>
        <taxon>Methanobacteriati</taxon>
        <taxon>Methanobacteriota</taxon>
        <taxon>Stenosarchaea group</taxon>
        <taxon>Halobacteria</taxon>
        <taxon>Halobacteriales</taxon>
        <taxon>Haloarculaceae</taxon>
        <taxon>Halomicrobium</taxon>
    </lineage>
</organism>
<proteinExistence type="predicted"/>
<protein>
    <submittedName>
        <fullName evidence="3">Uncharacterized protein</fullName>
    </submittedName>
</protein>
<evidence type="ECO:0000313" key="4">
    <source>
        <dbReference type="Proteomes" id="UP000199062"/>
    </source>
</evidence>
<evidence type="ECO:0000256" key="2">
    <source>
        <dbReference type="SAM" id="Phobius"/>
    </source>
</evidence>
<evidence type="ECO:0000256" key="1">
    <source>
        <dbReference type="SAM" id="MobiDB-lite"/>
    </source>
</evidence>
<keyword evidence="2" id="KW-1133">Transmembrane helix</keyword>
<keyword evidence="4" id="KW-1185">Reference proteome</keyword>
<name>A0A1I6LYD4_9EURY</name>
<dbReference type="Proteomes" id="UP000199062">
    <property type="component" value="Unassembled WGS sequence"/>
</dbReference>
<feature type="transmembrane region" description="Helical" evidence="2">
    <location>
        <begin position="33"/>
        <end position="51"/>
    </location>
</feature>